<dbReference type="Proteomes" id="UP000018458">
    <property type="component" value="Unassembled WGS sequence"/>
</dbReference>
<name>E8LJQ3_SUCHY</name>
<protein>
    <submittedName>
        <fullName evidence="1">Uncharacterized protein</fullName>
    </submittedName>
</protein>
<gene>
    <name evidence="1" type="ORF">HMPREF9444_00937</name>
</gene>
<dbReference type="HOGENOM" id="CLU_506131_0_0_6"/>
<organism evidence="1 2">
    <name type="scientific">Succinatimonas hippei (strain DSM 22608 / JCM 16073 / KCTC 15190 / YIT 12066)</name>
    <dbReference type="NCBI Taxonomy" id="762983"/>
    <lineage>
        <taxon>Bacteria</taxon>
        <taxon>Pseudomonadati</taxon>
        <taxon>Pseudomonadota</taxon>
        <taxon>Gammaproteobacteria</taxon>
        <taxon>Aeromonadales</taxon>
        <taxon>Succinivibrionaceae</taxon>
        <taxon>Succinatimonas</taxon>
    </lineage>
</organism>
<dbReference type="RefSeq" id="WP_009143141.1">
    <property type="nucleotide sequence ID" value="NZ_GL830982.1"/>
</dbReference>
<accession>E8LJQ3</accession>
<evidence type="ECO:0000313" key="2">
    <source>
        <dbReference type="Proteomes" id="UP000018458"/>
    </source>
</evidence>
<reference evidence="1 2" key="1">
    <citation type="submission" date="2011-01" db="EMBL/GenBank/DDBJ databases">
        <authorList>
            <person name="Weinstock G."/>
            <person name="Sodergren E."/>
            <person name="Clifton S."/>
            <person name="Fulton L."/>
            <person name="Fulton B."/>
            <person name="Courtney L."/>
            <person name="Fronick C."/>
            <person name="Harrison M."/>
            <person name="Strong C."/>
            <person name="Farmer C."/>
            <person name="Delahaunty K."/>
            <person name="Markovic C."/>
            <person name="Hall O."/>
            <person name="Minx P."/>
            <person name="Tomlinson C."/>
            <person name="Mitreva M."/>
            <person name="Hou S."/>
            <person name="Chen J."/>
            <person name="Wollam A."/>
            <person name="Pepin K.H."/>
            <person name="Johnson M."/>
            <person name="Bhonagiri V."/>
            <person name="Zhang X."/>
            <person name="Suruliraj S."/>
            <person name="Warren W."/>
            <person name="Chinwalla A."/>
            <person name="Mardis E.R."/>
            <person name="Wilson R.K."/>
        </authorList>
    </citation>
    <scope>NUCLEOTIDE SEQUENCE [LARGE SCALE GENOMIC DNA]</scope>
    <source>
        <strain evidence="2">DSM 22608 / JCM 16073 / KCTC 15190 / YIT 12066</strain>
    </source>
</reference>
<dbReference type="AlphaFoldDB" id="E8LJQ3"/>
<sequence length="538" mass="58321">MSEIRNYPSVNDFKQLADENSEVRFVSKNNEMFGTGKVGAFFSGQNARMAAMSDFISAVNREYGDEIGNLAANLLAAPKMQGRALTGSMVKDILAACSSEQSRIAEYNLKAAGQQAPEAVNQLLEEITAHRDLNESEKDTVQSFLEHNLGKAVSSLKDPVTADRLCKALREVTQQDLPELLAFIGKEEFPQSSDLASVKDMLSDLPPLIGYELGKQICSAQHVCLVANYAKTHVNDILNAAGPGGEITREAVWKGLSGTNELPDDLSLDKMGAYDFNKALVNTVISAKLFASPEFSGLTQEGKEKGVAAVDSALDRGLKFDVAVSCLKGQHTITLADFSKPLHVDVAHFTKSMHDAETGLVRDLSRRGGWAEGNANNRQFDSTINFEKKDGSTESISLTHPQKYILSDDDLENYKGLKKSSVSLQCCAQALQLCNGNELQAARLVGALGQQSIVWARFVSPILNVLTPKQVIGEHSPASIHAKRLENGDISVSMHTLDPNRTSYSISYLVKPDGSTPVTAIEIRPVSLRHQASPAPSE</sequence>
<dbReference type="STRING" id="762983.HMPREF9444_00937"/>
<keyword evidence="2" id="KW-1185">Reference proteome</keyword>
<dbReference type="EMBL" id="AEVO01000045">
    <property type="protein sequence ID" value="EFY07227.1"/>
    <property type="molecule type" value="Genomic_DNA"/>
</dbReference>
<comment type="caution">
    <text evidence="1">The sequence shown here is derived from an EMBL/GenBank/DDBJ whole genome shotgun (WGS) entry which is preliminary data.</text>
</comment>
<proteinExistence type="predicted"/>
<evidence type="ECO:0000313" key="1">
    <source>
        <dbReference type="EMBL" id="EFY07227.1"/>
    </source>
</evidence>